<dbReference type="Pfam" id="PF01546">
    <property type="entry name" value="Peptidase_M20"/>
    <property type="match status" value="1"/>
</dbReference>
<dbReference type="Gene3D" id="3.30.70.360">
    <property type="match status" value="1"/>
</dbReference>
<comment type="similarity">
    <text evidence="5">Belongs to the peptidase M20A family. N-acetyldiaminopimelate deacetylase subfamily.</text>
</comment>
<dbReference type="GO" id="GO:0050118">
    <property type="term" value="F:N-acetyldiaminopimelate deacetylase activity"/>
    <property type="evidence" value="ECO:0007669"/>
    <property type="project" value="UniProtKB-UniRule"/>
</dbReference>
<dbReference type="PANTHER" id="PTHR11014:SF98">
    <property type="entry name" value="N-ACETYLDIAMINOPIMELATE DEACETYLASE"/>
    <property type="match status" value="1"/>
</dbReference>
<keyword evidence="6" id="KW-0464">Manganese</keyword>
<dbReference type="NCBIfam" id="TIGR01891">
    <property type="entry name" value="amidohydrolases"/>
    <property type="match status" value="1"/>
</dbReference>
<dbReference type="CDD" id="cd05670">
    <property type="entry name" value="M20_Acy1_YkuR-like"/>
    <property type="match status" value="1"/>
</dbReference>
<dbReference type="InterPro" id="IPR023905">
    <property type="entry name" value="AcetylDAP_deacetylase"/>
</dbReference>
<feature type="domain" description="Peptidase M20 dimerisation" evidence="7">
    <location>
        <begin position="180"/>
        <end position="269"/>
    </location>
</feature>
<comment type="function">
    <text evidence="5">Catalyzes the conversion of N-acetyl-diaminopimelate to diaminopimelate and acetate.</text>
</comment>
<evidence type="ECO:0000313" key="8">
    <source>
        <dbReference type="EMBL" id="PSL50863.1"/>
    </source>
</evidence>
<accession>A0A2P8HX91</accession>
<evidence type="ECO:0000256" key="3">
    <source>
        <dbReference type="ARBA" id="ARBA00022915"/>
    </source>
</evidence>
<keyword evidence="3 5" id="KW-0220">Diaminopimelate biosynthesis</keyword>
<evidence type="ECO:0000256" key="5">
    <source>
        <dbReference type="HAMAP-Rule" id="MF_01692"/>
    </source>
</evidence>
<feature type="active site" description="Proton acceptor" evidence="5">
    <location>
        <position position="128"/>
    </location>
</feature>
<dbReference type="PIRSF" id="PIRSF005962">
    <property type="entry name" value="Pept_M20D_amidohydro"/>
    <property type="match status" value="1"/>
</dbReference>
<dbReference type="UniPathway" id="UPA00034">
    <property type="reaction ID" value="UER00024"/>
</dbReference>
<comment type="catalytic activity">
    <reaction evidence="5">
        <text>N-acetyl-(2S,6S)-2,6-diaminopimelate + H2O = (2S,6S)-2,6-diaminopimelate + acetate</text>
        <dbReference type="Rhea" id="RHEA:20405"/>
        <dbReference type="ChEBI" id="CHEBI:15377"/>
        <dbReference type="ChEBI" id="CHEBI:30089"/>
        <dbReference type="ChEBI" id="CHEBI:57609"/>
        <dbReference type="ChEBI" id="CHEBI:58767"/>
        <dbReference type="EC" id="3.5.1.47"/>
    </reaction>
</comment>
<dbReference type="InterPro" id="IPR011650">
    <property type="entry name" value="Peptidase_M20_dimer"/>
</dbReference>
<dbReference type="PANTHER" id="PTHR11014">
    <property type="entry name" value="PEPTIDASE M20 FAMILY MEMBER"/>
    <property type="match status" value="1"/>
</dbReference>
<evidence type="ECO:0000256" key="4">
    <source>
        <dbReference type="ARBA" id="ARBA00023154"/>
    </source>
</evidence>
<feature type="active site" evidence="5">
    <location>
        <position position="69"/>
    </location>
</feature>
<feature type="binding site" evidence="6">
    <location>
        <position position="154"/>
    </location>
    <ligand>
        <name>Mn(2+)</name>
        <dbReference type="ChEBI" id="CHEBI:29035"/>
        <label>2</label>
    </ligand>
</feature>
<dbReference type="FunFam" id="3.30.70.360:FF:000001">
    <property type="entry name" value="N-acetyldiaminopimelate deacetylase"/>
    <property type="match status" value="1"/>
</dbReference>
<dbReference type="Gene3D" id="3.40.630.10">
    <property type="entry name" value="Zn peptidases"/>
    <property type="match status" value="1"/>
</dbReference>
<dbReference type="SUPFAM" id="SSF55031">
    <property type="entry name" value="Bacterial exopeptidase dimerisation domain"/>
    <property type="match status" value="1"/>
</dbReference>
<sequence length="375" mass="42209">MSELDLIQIRRELHQIPEPGFEELKTQAYLLWQLSSMQVPHMEVETWQTGIFVRFQGYDANKTIAWRTDMDGLPMNENTNYEFASLHEGYMHACGHDIHMTIALGLCEQFAQAQPKDHVLVLFQPAEEGPGGAEPMMKAEPFQRWYPDEIYALHIAPELSEGTVATRPGLLFANTSELFIDFVGQAGHAAYPHQANDMVVTASHFVTQLQSIVSRNVDPLDSAVVTIGLIQGGTKQNIIAGEARIEGTIRTMSAEAMRKVKERIQQMLQGAEASFTCRTKVDWGATYEQVYNNHELAEDFLSFSEQSEDVHSYACREAMTGEDFGYFLKDIPGLMFWLGADSPYGLHDARLTPVEEAIHNGVHHTAAYLKHRMNT</sequence>
<dbReference type="InterPro" id="IPR002933">
    <property type="entry name" value="Peptidase_M20"/>
</dbReference>
<dbReference type="AlphaFoldDB" id="A0A2P8HX91"/>
<dbReference type="InterPro" id="IPR036264">
    <property type="entry name" value="Bact_exopeptidase_dim_dom"/>
</dbReference>
<dbReference type="GO" id="GO:0009089">
    <property type="term" value="P:lysine biosynthetic process via diaminopimelate"/>
    <property type="evidence" value="ECO:0007669"/>
    <property type="project" value="UniProtKB-UniRule"/>
</dbReference>
<keyword evidence="6" id="KW-0479">Metal-binding</keyword>
<evidence type="ECO:0000256" key="6">
    <source>
        <dbReference type="PIRSR" id="PIRSR005962-1"/>
    </source>
</evidence>
<feature type="binding site" evidence="6">
    <location>
        <position position="94"/>
    </location>
    <ligand>
        <name>Mn(2+)</name>
        <dbReference type="ChEBI" id="CHEBI:29035"/>
        <label>2</label>
    </ligand>
</feature>
<evidence type="ECO:0000256" key="1">
    <source>
        <dbReference type="ARBA" id="ARBA00022605"/>
    </source>
</evidence>
<evidence type="ECO:0000256" key="2">
    <source>
        <dbReference type="ARBA" id="ARBA00022801"/>
    </source>
</evidence>
<dbReference type="InterPro" id="IPR017439">
    <property type="entry name" value="Amidohydrolase"/>
</dbReference>
<comment type="caution">
    <text evidence="8">The sequence shown here is derived from an EMBL/GenBank/DDBJ whole genome shotgun (WGS) entry which is preliminary data.</text>
</comment>
<keyword evidence="4 5" id="KW-0457">Lysine biosynthesis</keyword>
<organism evidence="8 9">
    <name type="scientific">Salsuginibacillus halophilus</name>
    <dbReference type="NCBI Taxonomy" id="517424"/>
    <lineage>
        <taxon>Bacteria</taxon>
        <taxon>Bacillati</taxon>
        <taxon>Bacillota</taxon>
        <taxon>Bacilli</taxon>
        <taxon>Bacillales</taxon>
        <taxon>Bacillaceae</taxon>
        <taxon>Salsuginibacillus</taxon>
    </lineage>
</organism>
<dbReference type="HAMAP" id="MF_01692">
    <property type="entry name" value="DapEL"/>
    <property type="match status" value="1"/>
</dbReference>
<keyword evidence="1 5" id="KW-0028">Amino-acid biosynthesis</keyword>
<dbReference type="EC" id="3.5.1.47" evidence="5"/>
<comment type="cofactor">
    <cofactor evidence="6">
        <name>Mn(2+)</name>
        <dbReference type="ChEBI" id="CHEBI:29035"/>
    </cofactor>
    <text evidence="6">The Mn(2+) ion enhances activity.</text>
</comment>
<dbReference type="Pfam" id="PF07687">
    <property type="entry name" value="M20_dimer"/>
    <property type="match status" value="1"/>
</dbReference>
<proteinExistence type="inferred from homology"/>
<dbReference type="OrthoDB" id="9776731at2"/>
<feature type="binding site" evidence="6">
    <location>
        <position position="96"/>
    </location>
    <ligand>
        <name>Mn(2+)</name>
        <dbReference type="ChEBI" id="CHEBI:29035"/>
        <label>2</label>
    </ligand>
</feature>
<dbReference type="GO" id="GO:0019877">
    <property type="term" value="P:diaminopimelate biosynthetic process"/>
    <property type="evidence" value="ECO:0007669"/>
    <property type="project" value="UniProtKB-UniRule"/>
</dbReference>
<dbReference type="RefSeq" id="WP_106587584.1">
    <property type="nucleotide sequence ID" value="NZ_PYAV01000002.1"/>
</dbReference>
<gene>
    <name evidence="8" type="ORF">B0H94_102139</name>
</gene>
<evidence type="ECO:0000313" key="9">
    <source>
        <dbReference type="Proteomes" id="UP000242310"/>
    </source>
</evidence>
<dbReference type="SUPFAM" id="SSF53187">
    <property type="entry name" value="Zn-dependent exopeptidases"/>
    <property type="match status" value="1"/>
</dbReference>
<comment type="pathway">
    <text evidence="5">Amino-acid biosynthesis; L-lysine biosynthesis via DAP pathway; LL-2,6-diaminopimelate from (S)-tetrahydrodipicolinate (acetylase route): step 3/3.</text>
</comment>
<keyword evidence="9" id="KW-1185">Reference proteome</keyword>
<reference evidence="8 9" key="1">
    <citation type="submission" date="2018-03" db="EMBL/GenBank/DDBJ databases">
        <title>Genomic Encyclopedia of Type Strains, Phase III (KMG-III): the genomes of soil and plant-associated and newly described type strains.</title>
        <authorList>
            <person name="Whitman W."/>
        </authorList>
    </citation>
    <scope>NUCLEOTIDE SEQUENCE [LARGE SCALE GENOMIC DNA]</scope>
    <source>
        <strain evidence="8 9">CGMCC 1.07653</strain>
    </source>
</reference>
<dbReference type="GO" id="GO:0046872">
    <property type="term" value="F:metal ion binding"/>
    <property type="evidence" value="ECO:0007669"/>
    <property type="project" value="UniProtKB-KW"/>
</dbReference>
<protein>
    <recommendedName>
        <fullName evidence="5">N-acetyldiaminopimelate deacetylase</fullName>
        <ecNumber evidence="5">3.5.1.47</ecNumber>
    </recommendedName>
</protein>
<name>A0A2P8HX91_9BACI</name>
<feature type="binding site" evidence="6">
    <location>
        <position position="347"/>
    </location>
    <ligand>
        <name>Mn(2+)</name>
        <dbReference type="ChEBI" id="CHEBI:29035"/>
        <label>2</label>
    </ligand>
</feature>
<feature type="binding site" evidence="6">
    <location>
        <position position="128"/>
    </location>
    <ligand>
        <name>Mn(2+)</name>
        <dbReference type="ChEBI" id="CHEBI:29035"/>
        <label>2</label>
    </ligand>
</feature>
<evidence type="ECO:0000259" key="7">
    <source>
        <dbReference type="Pfam" id="PF07687"/>
    </source>
</evidence>
<keyword evidence="2 5" id="KW-0378">Hydrolase</keyword>
<dbReference type="Proteomes" id="UP000242310">
    <property type="component" value="Unassembled WGS sequence"/>
</dbReference>
<dbReference type="EMBL" id="PYAV01000002">
    <property type="protein sequence ID" value="PSL50863.1"/>
    <property type="molecule type" value="Genomic_DNA"/>
</dbReference>